<comment type="caution">
    <text evidence="5">The sequence shown here is derived from an EMBL/GenBank/DDBJ whole genome shotgun (WGS) entry which is preliminary data.</text>
</comment>
<sequence length="192" mass="21729">MLEEEYQPRRQLPVRLRPKTPPEPTFTYTIRDATAADMPYVREIYNHYVANTVVTLDEDAMTLKEWKVKFGWLTKLEMPFLVAISGSDQLIGFAYVSPWKHKAGYRRTVEDSIYLGPAATGKGLGKALLKELLARAKAAKIREVLAVIVDKGAEGSIRLHENAGFTEVGRLGRVGFKFNRWLGTVLLQKHLK</sequence>
<evidence type="ECO:0000313" key="6">
    <source>
        <dbReference type="Proteomes" id="UP000257080"/>
    </source>
</evidence>
<dbReference type="AlphaFoldDB" id="A0A3E0WBB8"/>
<dbReference type="Proteomes" id="UP000257080">
    <property type="component" value="Unassembled WGS sequence"/>
</dbReference>
<dbReference type="Pfam" id="PF00583">
    <property type="entry name" value="Acetyltransf_1"/>
    <property type="match status" value="1"/>
</dbReference>
<reference evidence="5 6" key="1">
    <citation type="submission" date="2017-04" db="EMBL/GenBank/DDBJ databases">
        <title>Comparative genome analysis of Subtercola boreus.</title>
        <authorList>
            <person name="Cho Y.-J."/>
            <person name="Cho A."/>
            <person name="Kim O.-S."/>
            <person name="Lee J.-I."/>
        </authorList>
    </citation>
    <scope>NUCLEOTIDE SEQUENCE [LARGE SCALE GENOMIC DNA]</scope>
    <source>
        <strain evidence="5 6">P28004</strain>
    </source>
</reference>
<evidence type="ECO:0000313" key="5">
    <source>
        <dbReference type="EMBL" id="RFA26702.1"/>
    </source>
</evidence>
<evidence type="ECO:0000259" key="4">
    <source>
        <dbReference type="PROSITE" id="PS51186"/>
    </source>
</evidence>
<dbReference type="GO" id="GO:0016747">
    <property type="term" value="F:acyltransferase activity, transferring groups other than amino-acyl groups"/>
    <property type="evidence" value="ECO:0007669"/>
    <property type="project" value="InterPro"/>
</dbReference>
<keyword evidence="2" id="KW-0012">Acyltransferase</keyword>
<proteinExistence type="predicted"/>
<dbReference type="EMBL" id="NBXE01000023">
    <property type="protein sequence ID" value="RFA26702.1"/>
    <property type="molecule type" value="Genomic_DNA"/>
</dbReference>
<dbReference type="OrthoDB" id="3173333at2"/>
<dbReference type="RefSeq" id="WP_116418800.1">
    <property type="nucleotide sequence ID" value="NZ_NBXC01000018.1"/>
</dbReference>
<dbReference type="PANTHER" id="PTHR43072:SF23">
    <property type="entry name" value="UPF0039 PROTEIN C11D3.02C"/>
    <property type="match status" value="1"/>
</dbReference>
<dbReference type="SUPFAM" id="SSF55729">
    <property type="entry name" value="Acyl-CoA N-acyltransferases (Nat)"/>
    <property type="match status" value="1"/>
</dbReference>
<dbReference type="PROSITE" id="PS51186">
    <property type="entry name" value="GNAT"/>
    <property type="match status" value="1"/>
</dbReference>
<evidence type="ECO:0000256" key="3">
    <source>
        <dbReference type="SAM" id="MobiDB-lite"/>
    </source>
</evidence>
<dbReference type="InterPro" id="IPR016181">
    <property type="entry name" value="Acyl_CoA_acyltransferase"/>
</dbReference>
<feature type="region of interest" description="Disordered" evidence="3">
    <location>
        <begin position="1"/>
        <end position="21"/>
    </location>
</feature>
<dbReference type="InterPro" id="IPR000182">
    <property type="entry name" value="GNAT_dom"/>
</dbReference>
<accession>A0A3E0WBB8</accession>
<keyword evidence="1 5" id="KW-0808">Transferase</keyword>
<protein>
    <submittedName>
        <fullName evidence="5">N-acetyltransferase family protein</fullName>
    </submittedName>
</protein>
<feature type="domain" description="N-acetyltransferase" evidence="4">
    <location>
        <begin position="28"/>
        <end position="192"/>
    </location>
</feature>
<evidence type="ECO:0000256" key="1">
    <source>
        <dbReference type="ARBA" id="ARBA00022679"/>
    </source>
</evidence>
<organism evidence="5 6">
    <name type="scientific">Subtercola boreus</name>
    <dbReference type="NCBI Taxonomy" id="120213"/>
    <lineage>
        <taxon>Bacteria</taxon>
        <taxon>Bacillati</taxon>
        <taxon>Actinomycetota</taxon>
        <taxon>Actinomycetes</taxon>
        <taxon>Micrococcales</taxon>
        <taxon>Microbacteriaceae</taxon>
        <taxon>Subtercola</taxon>
    </lineage>
</organism>
<dbReference type="Gene3D" id="3.40.630.30">
    <property type="match status" value="1"/>
</dbReference>
<evidence type="ECO:0000256" key="2">
    <source>
        <dbReference type="ARBA" id="ARBA00023315"/>
    </source>
</evidence>
<gene>
    <name evidence="5" type="ORF">B7R25_09920</name>
</gene>
<name>A0A3E0WBB8_9MICO</name>
<dbReference type="PANTHER" id="PTHR43072">
    <property type="entry name" value="N-ACETYLTRANSFERASE"/>
    <property type="match status" value="1"/>
</dbReference>
<dbReference type="CDD" id="cd04301">
    <property type="entry name" value="NAT_SF"/>
    <property type="match status" value="1"/>
</dbReference>